<name>A0A9P7VVC1_9AGAR</name>
<accession>A0A9P7VVC1</accession>
<keyword evidence="2" id="KW-1185">Reference proteome</keyword>
<sequence length="323" mass="35847">MVFCCEVMTSSIKADDARGIPTNAVEQAMPVRFGGASKVYVCLDIIIKRLGAVQGPDIQSTMAYLFNRTMRSKICCLDSYCLGGKSVDHSFKMSYAVGANELTRHLGPEFKGAELPSSFFPNVPRVQRFLKPAGSSPKLLVEVRAQNYRGDHVLNYQLPVLVSCDSPYSNIAYGWLGLSGCPTCASALFIPLSSNVLHESRNIPSTKAACPYPVYAPPIFASRWVKVAVDRIVRFTQRIRFHVGKNTVAYTCTTQPQFKVLFHEFHVLVPLPAGYQYASLSDLGEFITGLSRYVVNVRDHRKGRLVDVPQLDGDVERSVLENR</sequence>
<dbReference type="RefSeq" id="XP_043040635.1">
    <property type="nucleotide sequence ID" value="XM_043179098.1"/>
</dbReference>
<dbReference type="EMBL" id="MU250532">
    <property type="protein sequence ID" value="KAG7447135.1"/>
    <property type="molecule type" value="Genomic_DNA"/>
</dbReference>
<proteinExistence type="predicted"/>
<gene>
    <name evidence="1" type="ORF">BT62DRAFT_1075233</name>
</gene>
<evidence type="ECO:0000313" key="2">
    <source>
        <dbReference type="Proteomes" id="UP000812287"/>
    </source>
</evidence>
<dbReference type="AlphaFoldDB" id="A0A9P7VVC1"/>
<evidence type="ECO:0000313" key="1">
    <source>
        <dbReference type="EMBL" id="KAG7447135.1"/>
    </source>
</evidence>
<reference evidence="1" key="1">
    <citation type="submission" date="2020-11" db="EMBL/GenBank/DDBJ databases">
        <title>Adaptations for nitrogen fixation in a non-lichenized fungal sporocarp promotes dispersal by wood-feeding termites.</title>
        <authorList>
            <consortium name="DOE Joint Genome Institute"/>
            <person name="Koch R.A."/>
            <person name="Yoon G."/>
            <person name="Arayal U."/>
            <person name="Lail K."/>
            <person name="Amirebrahimi M."/>
            <person name="Labutti K."/>
            <person name="Lipzen A."/>
            <person name="Riley R."/>
            <person name="Barry K."/>
            <person name="Henrissat B."/>
            <person name="Grigoriev I.V."/>
            <person name="Herr J.R."/>
            <person name="Aime M.C."/>
        </authorList>
    </citation>
    <scope>NUCLEOTIDE SEQUENCE</scope>
    <source>
        <strain evidence="1">MCA 3950</strain>
    </source>
</reference>
<comment type="caution">
    <text evidence="1">The sequence shown here is derived from an EMBL/GenBank/DDBJ whole genome shotgun (WGS) entry which is preliminary data.</text>
</comment>
<organism evidence="1 2">
    <name type="scientific">Guyanagaster necrorhizus</name>
    <dbReference type="NCBI Taxonomy" id="856835"/>
    <lineage>
        <taxon>Eukaryota</taxon>
        <taxon>Fungi</taxon>
        <taxon>Dikarya</taxon>
        <taxon>Basidiomycota</taxon>
        <taxon>Agaricomycotina</taxon>
        <taxon>Agaricomycetes</taxon>
        <taxon>Agaricomycetidae</taxon>
        <taxon>Agaricales</taxon>
        <taxon>Marasmiineae</taxon>
        <taxon>Physalacriaceae</taxon>
        <taxon>Guyanagaster</taxon>
    </lineage>
</organism>
<dbReference type="GeneID" id="66101392"/>
<protein>
    <submittedName>
        <fullName evidence="1">Uncharacterized protein</fullName>
    </submittedName>
</protein>
<dbReference type="OrthoDB" id="10439431at2759"/>
<dbReference type="Proteomes" id="UP000812287">
    <property type="component" value="Unassembled WGS sequence"/>
</dbReference>